<evidence type="ECO:0000313" key="3">
    <source>
        <dbReference type="Proteomes" id="UP001500804"/>
    </source>
</evidence>
<evidence type="ECO:0000256" key="1">
    <source>
        <dbReference type="ARBA" id="ARBA00008754"/>
    </source>
</evidence>
<keyword evidence="2" id="KW-0413">Isomerase</keyword>
<dbReference type="Pfam" id="PF02502">
    <property type="entry name" value="LacAB_rpiB"/>
    <property type="match status" value="1"/>
</dbReference>
<dbReference type="EMBL" id="BAABJO010000026">
    <property type="protein sequence ID" value="GAA5133139.1"/>
    <property type="molecule type" value="Genomic_DNA"/>
</dbReference>
<protein>
    <submittedName>
        <fullName evidence="2">Ribose 5-phosphate isomerase B</fullName>
    </submittedName>
</protein>
<dbReference type="RefSeq" id="WP_345609320.1">
    <property type="nucleotide sequence ID" value="NZ_BAABJO010000026.1"/>
</dbReference>
<dbReference type="PANTHER" id="PTHR30345">
    <property type="entry name" value="RIBOSE-5-PHOSPHATE ISOMERASE B"/>
    <property type="match status" value="1"/>
</dbReference>
<keyword evidence="3" id="KW-1185">Reference proteome</keyword>
<dbReference type="NCBIfam" id="TIGR00689">
    <property type="entry name" value="rpiB_lacA_lacB"/>
    <property type="match status" value="1"/>
</dbReference>
<comment type="similarity">
    <text evidence="1">Belongs to the LacAB/RpiB family.</text>
</comment>
<accession>A0ABP9NSC3</accession>
<dbReference type="PIRSF" id="PIRSF005384">
    <property type="entry name" value="RpiB_LacA_B"/>
    <property type="match status" value="1"/>
</dbReference>
<dbReference type="Proteomes" id="UP001500804">
    <property type="component" value="Unassembled WGS sequence"/>
</dbReference>
<dbReference type="InterPro" id="IPR003500">
    <property type="entry name" value="RpiB_LacA_LacB"/>
</dbReference>
<dbReference type="Gene3D" id="3.40.1400.10">
    <property type="entry name" value="Sugar-phosphate isomerase, RpiB/LacA/LacB"/>
    <property type="match status" value="1"/>
</dbReference>
<gene>
    <name evidence="2" type="primary">rpiB_1</name>
    <name evidence="2" type="ORF">GCM10023320_58850</name>
</gene>
<name>A0ABP9NSC3_9PSEU</name>
<evidence type="ECO:0000313" key="2">
    <source>
        <dbReference type="EMBL" id="GAA5133139.1"/>
    </source>
</evidence>
<proteinExistence type="inferred from homology"/>
<dbReference type="GO" id="GO:0016853">
    <property type="term" value="F:isomerase activity"/>
    <property type="evidence" value="ECO:0007669"/>
    <property type="project" value="UniProtKB-KW"/>
</dbReference>
<dbReference type="SUPFAM" id="SSF89623">
    <property type="entry name" value="Ribose/Galactose isomerase RpiB/AlsB"/>
    <property type="match status" value="1"/>
</dbReference>
<dbReference type="InterPro" id="IPR036569">
    <property type="entry name" value="RpiB_LacA_LacB_sf"/>
</dbReference>
<dbReference type="PANTHER" id="PTHR30345:SF0">
    <property type="entry name" value="DNA DAMAGE-REPAIR_TOLERATION PROTEIN DRT102"/>
    <property type="match status" value="1"/>
</dbReference>
<comment type="caution">
    <text evidence="2">The sequence shown here is derived from an EMBL/GenBank/DDBJ whole genome shotgun (WGS) entry which is preliminary data.</text>
</comment>
<dbReference type="NCBIfam" id="NF004051">
    <property type="entry name" value="PRK05571.1"/>
    <property type="match status" value="1"/>
</dbReference>
<reference evidence="3" key="1">
    <citation type="journal article" date="2019" name="Int. J. Syst. Evol. Microbiol.">
        <title>The Global Catalogue of Microorganisms (GCM) 10K type strain sequencing project: providing services to taxonomists for standard genome sequencing and annotation.</title>
        <authorList>
            <consortium name="The Broad Institute Genomics Platform"/>
            <consortium name="The Broad Institute Genome Sequencing Center for Infectious Disease"/>
            <person name="Wu L."/>
            <person name="Ma J."/>
        </authorList>
    </citation>
    <scope>NUCLEOTIDE SEQUENCE [LARGE SCALE GENOMIC DNA]</scope>
    <source>
        <strain evidence="3">JCM 18302</strain>
    </source>
</reference>
<sequence length="155" mass="16038">MRLAIAADHNGVALKAGLVAMLRGSGHDVVDLGGHGPDEVDYPPLCAELCRHVVAGGVAGGVDGRVERGIVVGGSGLGETVVCNKIRGIRAGLCPDLFHARISRGNNDSNVLVLGAKVVPPGLAGEIVTTWLETPFKGGVHQRRLDQIAAIERSQ</sequence>
<organism evidence="2 3">
    <name type="scientific">Pseudonocardia adelaidensis</name>
    <dbReference type="NCBI Taxonomy" id="648754"/>
    <lineage>
        <taxon>Bacteria</taxon>
        <taxon>Bacillati</taxon>
        <taxon>Actinomycetota</taxon>
        <taxon>Actinomycetes</taxon>
        <taxon>Pseudonocardiales</taxon>
        <taxon>Pseudonocardiaceae</taxon>
        <taxon>Pseudonocardia</taxon>
    </lineage>
</organism>